<accession>A0A0D6BAA0</accession>
<evidence type="ECO:0000256" key="2">
    <source>
        <dbReference type="ARBA" id="ARBA00010231"/>
    </source>
</evidence>
<evidence type="ECO:0000256" key="5">
    <source>
        <dbReference type="ARBA" id="ARBA00022842"/>
    </source>
</evidence>
<dbReference type="InterPro" id="IPR005846">
    <property type="entry name" value="A-D-PHexomutase_a/b/a-III"/>
</dbReference>
<dbReference type="PANTHER" id="PTHR42946:SF1">
    <property type="entry name" value="PHOSPHOGLUCOMUTASE (ALPHA-D-GLUCOSE-1,6-BISPHOSPHATE-DEPENDENT)"/>
    <property type="match status" value="1"/>
</dbReference>
<dbReference type="InterPro" id="IPR005845">
    <property type="entry name" value="A-D-PHexomutase_a/b/a-II"/>
</dbReference>
<name>A0A0D6BAA0_RHOSU</name>
<organism evidence="12 13">
    <name type="scientific">Rhodovulum sulfidophilum</name>
    <name type="common">Rhodobacter sulfidophilus</name>
    <dbReference type="NCBI Taxonomy" id="35806"/>
    <lineage>
        <taxon>Bacteria</taxon>
        <taxon>Pseudomonadati</taxon>
        <taxon>Pseudomonadota</taxon>
        <taxon>Alphaproteobacteria</taxon>
        <taxon>Rhodobacterales</taxon>
        <taxon>Paracoccaceae</taxon>
        <taxon>Rhodovulum</taxon>
    </lineage>
</organism>
<feature type="domain" description="Alpha-D-phosphohexomutase alpha/beta/alpha" evidence="9">
    <location>
        <begin position="4"/>
        <end position="126"/>
    </location>
</feature>
<dbReference type="CDD" id="cd03088">
    <property type="entry name" value="ManB"/>
    <property type="match status" value="1"/>
</dbReference>
<evidence type="ECO:0000259" key="10">
    <source>
        <dbReference type="Pfam" id="PF02879"/>
    </source>
</evidence>
<dbReference type="AlphaFoldDB" id="A0A0D6BAA0"/>
<dbReference type="InterPro" id="IPR005844">
    <property type="entry name" value="A-D-PHexomutase_a/b/a-I"/>
</dbReference>
<dbReference type="InterPro" id="IPR005843">
    <property type="entry name" value="A-D-PHexomutase_C"/>
</dbReference>
<feature type="domain" description="Alpha-D-phosphohexomutase alpha/beta/alpha" evidence="10">
    <location>
        <begin position="150"/>
        <end position="247"/>
    </location>
</feature>
<dbReference type="Gene3D" id="3.40.120.10">
    <property type="entry name" value="Alpha-D-Glucose-1,6-Bisphosphate, subunit A, domain 3"/>
    <property type="match status" value="3"/>
</dbReference>
<proteinExistence type="inferred from homology"/>
<gene>
    <name evidence="12" type="primary">manB</name>
    <name evidence="12" type="ORF">NHU_04576</name>
</gene>
<evidence type="ECO:0000256" key="3">
    <source>
        <dbReference type="ARBA" id="ARBA00022553"/>
    </source>
</evidence>
<dbReference type="SUPFAM" id="SSF55957">
    <property type="entry name" value="Phosphoglucomutase, C-terminal domain"/>
    <property type="match status" value="1"/>
</dbReference>
<dbReference type="KEGG" id="rsu:NHU_04576"/>
<dbReference type="PANTHER" id="PTHR42946">
    <property type="entry name" value="PHOSPHOHEXOSE MUTASE"/>
    <property type="match status" value="1"/>
</dbReference>
<sequence length="474" mass="48127">MAPKFGTSGLRGLVSELTPDLVGAYVRAFLMACPAGPRVLVGRDLRASSPRIAEDAIAAIRAAGREAVDCGALPTPALALVAMGQGAAAIMVTGSHIPADRNGLKFYLPSGEISKADEAAIGQALERPVAAPAPAAGQGARSFAPEAGAAYVARYVQAFGDAALAGLRVGVYQHSSVARETLVEILGALGAEPVPLAASDSFVPVDTEAVDAGTRAMLAEWCAGQGLDALVSTDGDADRPMLTDAAGRVVPGDILGALTARALGAEAVCTPVSSNSLVTRLPEFETVRLTRIGSPFVIAAMEEILAADPAARVAGFEANGGFLLGFAARGPAGPLAPLMTRDAMLPLVTVLAAARAAGSGVAGVVAALPARHTAADRLQQVAPEAAVALLARLDASARARDAFFAPLGREAGCDRTDGLRVSFASGEILHLRPSGNAPEFRVYAEADSPERAAAVLKLGLERVAAALADRDAQE</sequence>
<dbReference type="SUPFAM" id="SSF53738">
    <property type="entry name" value="Phosphoglucomutase, first 3 domains"/>
    <property type="match status" value="3"/>
</dbReference>
<keyword evidence="12" id="KW-0614">Plasmid</keyword>
<dbReference type="Pfam" id="PF02879">
    <property type="entry name" value="PGM_PMM_II"/>
    <property type="match status" value="1"/>
</dbReference>
<evidence type="ECO:0000259" key="8">
    <source>
        <dbReference type="Pfam" id="PF00408"/>
    </source>
</evidence>
<evidence type="ECO:0000256" key="4">
    <source>
        <dbReference type="ARBA" id="ARBA00022723"/>
    </source>
</evidence>
<geneLocation type="plasmid" evidence="13">
    <name>Plasmid3 DNA</name>
</geneLocation>
<keyword evidence="6 12" id="KW-0413">Isomerase</keyword>
<comment type="cofactor">
    <cofactor evidence="1">
        <name>Mg(2+)</name>
        <dbReference type="ChEBI" id="CHEBI:18420"/>
    </cofactor>
</comment>
<dbReference type="EC" id="5.4.2.8" evidence="12"/>
<keyword evidence="3" id="KW-0597">Phosphoprotein</keyword>
<feature type="domain" description="Alpha-D-phosphohexomutase alpha/beta/alpha" evidence="11">
    <location>
        <begin position="252"/>
        <end position="369"/>
    </location>
</feature>
<evidence type="ECO:0000313" key="13">
    <source>
        <dbReference type="Proteomes" id="UP000064912"/>
    </source>
</evidence>
<dbReference type="GO" id="GO:0005975">
    <property type="term" value="P:carbohydrate metabolic process"/>
    <property type="evidence" value="ECO:0007669"/>
    <property type="project" value="InterPro"/>
</dbReference>
<evidence type="ECO:0000256" key="6">
    <source>
        <dbReference type="ARBA" id="ARBA00023235"/>
    </source>
</evidence>
<reference evidence="12 13" key="1">
    <citation type="submission" date="2015-02" db="EMBL/GenBank/DDBJ databases">
        <title>Genome sequene of Rhodovulum sulfidophilum DSM 2351.</title>
        <authorList>
            <person name="Nagao N."/>
        </authorList>
    </citation>
    <scope>NUCLEOTIDE SEQUENCE [LARGE SCALE GENOMIC DNA]</scope>
    <source>
        <strain evidence="12 13">DSM 2351</strain>
        <plasmid evidence="13">Plasmid Plasmid3 DNA</plasmid>
    </source>
</reference>
<dbReference type="Pfam" id="PF02878">
    <property type="entry name" value="PGM_PMM_I"/>
    <property type="match status" value="1"/>
</dbReference>
<evidence type="ECO:0000259" key="9">
    <source>
        <dbReference type="Pfam" id="PF02878"/>
    </source>
</evidence>
<dbReference type="InterPro" id="IPR050060">
    <property type="entry name" value="Phosphoglucosamine_mutase"/>
</dbReference>
<comment type="similarity">
    <text evidence="2 7">Belongs to the phosphohexose mutase family.</text>
</comment>
<dbReference type="Pfam" id="PF00408">
    <property type="entry name" value="PGM_PMM_IV"/>
    <property type="match status" value="1"/>
</dbReference>
<evidence type="ECO:0000256" key="1">
    <source>
        <dbReference type="ARBA" id="ARBA00001946"/>
    </source>
</evidence>
<dbReference type="InterPro" id="IPR016055">
    <property type="entry name" value="A-D-PHexomutase_a/b/a-I/II/III"/>
</dbReference>
<dbReference type="Gene3D" id="3.30.310.50">
    <property type="entry name" value="Alpha-D-phosphohexomutase, C-terminal domain"/>
    <property type="match status" value="1"/>
</dbReference>
<evidence type="ECO:0000259" key="11">
    <source>
        <dbReference type="Pfam" id="PF02880"/>
    </source>
</evidence>
<dbReference type="EMBL" id="AP014803">
    <property type="protein sequence ID" value="BAQ71689.1"/>
    <property type="molecule type" value="Genomic_DNA"/>
</dbReference>
<dbReference type="Proteomes" id="UP000064912">
    <property type="component" value="Plasmid Plasmid3"/>
</dbReference>
<evidence type="ECO:0000313" key="12">
    <source>
        <dbReference type="EMBL" id="BAQ71689.1"/>
    </source>
</evidence>
<evidence type="ECO:0000256" key="7">
    <source>
        <dbReference type="RuleBase" id="RU004326"/>
    </source>
</evidence>
<protein>
    <submittedName>
        <fullName evidence="12">Phosphomannomutase</fullName>
        <ecNumber evidence="12">5.4.2.8</ecNumber>
    </submittedName>
</protein>
<dbReference type="InterPro" id="IPR016066">
    <property type="entry name" value="A-D-PHexomutase_CS"/>
</dbReference>
<dbReference type="InterPro" id="IPR036900">
    <property type="entry name" value="A-D-PHexomutase_C_sf"/>
</dbReference>
<dbReference type="GO" id="GO:0004615">
    <property type="term" value="F:phosphomannomutase activity"/>
    <property type="evidence" value="ECO:0007669"/>
    <property type="project" value="UniProtKB-EC"/>
</dbReference>
<keyword evidence="5 7" id="KW-0460">Magnesium</keyword>
<dbReference type="GO" id="GO:0000287">
    <property type="term" value="F:magnesium ion binding"/>
    <property type="evidence" value="ECO:0007669"/>
    <property type="project" value="InterPro"/>
</dbReference>
<keyword evidence="4 7" id="KW-0479">Metal-binding</keyword>
<dbReference type="Pfam" id="PF02880">
    <property type="entry name" value="PGM_PMM_III"/>
    <property type="match status" value="1"/>
</dbReference>
<dbReference type="PATRIC" id="fig|35806.4.peg.4694"/>
<dbReference type="PROSITE" id="PS00710">
    <property type="entry name" value="PGM_PMM"/>
    <property type="match status" value="1"/>
</dbReference>
<feature type="domain" description="Alpha-D-phosphohexomutase C-terminal" evidence="8">
    <location>
        <begin position="397"/>
        <end position="455"/>
    </location>
</feature>